<reference evidence="2" key="1">
    <citation type="submission" date="2024-07" db="EMBL/GenBank/DDBJ databases">
        <title>Two chromosome-level genome assemblies of Korean endemic species Abeliophyllum distichum and Forsythia ovata (Oleaceae).</title>
        <authorList>
            <person name="Jang H."/>
        </authorList>
    </citation>
    <scope>NUCLEOTIDE SEQUENCE [LARGE SCALE GENOMIC DNA]</scope>
</reference>
<name>A0ABD1WKU9_9LAMI</name>
<comment type="caution">
    <text evidence="1">The sequence shown here is derived from an EMBL/GenBank/DDBJ whole genome shotgun (WGS) entry which is preliminary data.</text>
</comment>
<sequence length="245" mass="27038">MGYQIQCLNPQLSYRIPTIQPNLRNHNKIALFSSYKNVIVEQKQQPAVSTTTLTETKVPKSDAYSVKFKTLGGCKLGISRYPDFEYDAEGGTGTGIGTKIMDAEISADFDIKTLYIPPLSTATTKFLGLPLPPFLRIDIVPELLRGSINQESGQVDLKFRAKFWFSIGSVYKAPPLMVETVLTSEESDGKIRRGRGERLNKEGRCSLVGVAKVEPINDFFMDSFLSLPTECLANLNATISISTTA</sequence>
<evidence type="ECO:0000313" key="2">
    <source>
        <dbReference type="Proteomes" id="UP001604277"/>
    </source>
</evidence>
<dbReference type="PANTHER" id="PTHR35320:SF1">
    <property type="entry name" value="ATP-DEPENDENT CLP PROTEASE ATP-BINDING SUBUNIT"/>
    <property type="match status" value="1"/>
</dbReference>
<accession>A0ABD1WKU9</accession>
<protein>
    <submittedName>
        <fullName evidence="1">Uncharacterized protein</fullName>
    </submittedName>
</protein>
<proteinExistence type="predicted"/>
<dbReference type="PANTHER" id="PTHR35320">
    <property type="entry name" value="ATP-DEPENDENT CLP PROTEASE ATP-BINDING SUBUNIT"/>
    <property type="match status" value="1"/>
</dbReference>
<gene>
    <name evidence="1" type="ORF">Fot_11850</name>
</gene>
<evidence type="ECO:0000313" key="1">
    <source>
        <dbReference type="EMBL" id="KAL2550320.1"/>
    </source>
</evidence>
<organism evidence="1 2">
    <name type="scientific">Forsythia ovata</name>
    <dbReference type="NCBI Taxonomy" id="205694"/>
    <lineage>
        <taxon>Eukaryota</taxon>
        <taxon>Viridiplantae</taxon>
        <taxon>Streptophyta</taxon>
        <taxon>Embryophyta</taxon>
        <taxon>Tracheophyta</taxon>
        <taxon>Spermatophyta</taxon>
        <taxon>Magnoliopsida</taxon>
        <taxon>eudicotyledons</taxon>
        <taxon>Gunneridae</taxon>
        <taxon>Pentapetalae</taxon>
        <taxon>asterids</taxon>
        <taxon>lamiids</taxon>
        <taxon>Lamiales</taxon>
        <taxon>Oleaceae</taxon>
        <taxon>Forsythieae</taxon>
        <taxon>Forsythia</taxon>
    </lineage>
</organism>
<dbReference type="EMBL" id="JBFOLJ010000003">
    <property type="protein sequence ID" value="KAL2550320.1"/>
    <property type="molecule type" value="Genomic_DNA"/>
</dbReference>
<dbReference type="Proteomes" id="UP001604277">
    <property type="component" value="Unassembled WGS sequence"/>
</dbReference>
<keyword evidence="2" id="KW-1185">Reference proteome</keyword>
<dbReference type="AlphaFoldDB" id="A0ABD1WKU9"/>